<proteinExistence type="predicted"/>
<dbReference type="Gene3D" id="3.30.2010.10">
    <property type="entry name" value="Metalloproteases ('zincins'), catalytic domain"/>
    <property type="match status" value="1"/>
</dbReference>
<dbReference type="GO" id="GO:0046872">
    <property type="term" value="F:metal ion binding"/>
    <property type="evidence" value="ECO:0007669"/>
    <property type="project" value="UniProtKB-KW"/>
</dbReference>
<dbReference type="Proteomes" id="UP000585050">
    <property type="component" value="Unassembled WGS sequence"/>
</dbReference>
<evidence type="ECO:0000313" key="8">
    <source>
        <dbReference type="EMBL" id="NLR93032.1"/>
    </source>
</evidence>
<keyword evidence="9" id="KW-1185">Reference proteome</keyword>
<feature type="domain" description="Peptidase M48" evidence="7">
    <location>
        <begin position="53"/>
        <end position="235"/>
    </location>
</feature>
<evidence type="ECO:0000256" key="1">
    <source>
        <dbReference type="ARBA" id="ARBA00001947"/>
    </source>
</evidence>
<dbReference type="Pfam" id="PF01435">
    <property type="entry name" value="Peptidase_M48"/>
    <property type="match status" value="1"/>
</dbReference>
<dbReference type="InterPro" id="IPR001915">
    <property type="entry name" value="Peptidase_M48"/>
</dbReference>
<dbReference type="AlphaFoldDB" id="A0A7X8XX92"/>
<evidence type="ECO:0000313" key="9">
    <source>
        <dbReference type="Proteomes" id="UP000585050"/>
    </source>
</evidence>
<dbReference type="RefSeq" id="WP_168883742.1">
    <property type="nucleotide sequence ID" value="NZ_JABAIL010000005.1"/>
</dbReference>
<dbReference type="InterPro" id="IPR051156">
    <property type="entry name" value="Mito/Outer_Membr_Metalloprot"/>
</dbReference>
<dbReference type="PANTHER" id="PTHR22726">
    <property type="entry name" value="METALLOENDOPEPTIDASE OMA1"/>
    <property type="match status" value="1"/>
</dbReference>
<keyword evidence="5" id="KW-0862">Zinc</keyword>
<keyword evidence="3" id="KW-0479">Metal-binding</keyword>
<evidence type="ECO:0000259" key="7">
    <source>
        <dbReference type="Pfam" id="PF01435"/>
    </source>
</evidence>
<comment type="caution">
    <text evidence="8">The sequence shown here is derived from an EMBL/GenBank/DDBJ whole genome shotgun (WGS) entry which is preliminary data.</text>
</comment>
<evidence type="ECO:0000256" key="3">
    <source>
        <dbReference type="ARBA" id="ARBA00022723"/>
    </source>
</evidence>
<dbReference type="GO" id="GO:0016020">
    <property type="term" value="C:membrane"/>
    <property type="evidence" value="ECO:0007669"/>
    <property type="project" value="TreeGrafter"/>
</dbReference>
<dbReference type="EMBL" id="JABAIL010000005">
    <property type="protein sequence ID" value="NLR93032.1"/>
    <property type="molecule type" value="Genomic_DNA"/>
</dbReference>
<keyword evidence="4" id="KW-0378">Hydrolase</keyword>
<keyword evidence="6 8" id="KW-0482">Metalloprotease</keyword>
<sequence length="487" mass="55214">MKAILSLLYTLVFHLFIQNMGIAQSIELDKSIGREYANKVIQEIGVYQDKALTDYINSVGQHLVDQLENKQFDYEFRIVPEVEPNAFALPGGYVFITTGLLSIIQTEDELAGILSHEIIHAHNRHSIAQMKKGILPKLLELPGDLLGVINKDLGTFFNAPIRSTNALYMASYGRKKETEADLEGMELSLKAGYNPESLKDILHRMTEVVALITGESESKSYFNDHPYTPDRESKISLQASFMIQNKDYHNKKNYHTQIDGLLFGRSATYGVFNGNIFMHPTLSIKVELPDQWLLVNEKEFVGAYSQNQKEGIVITLEKDQNDVMESVLAFSDKLTDKEKTCIVDKGYFPHHEKDGYSLSFKSSDKSNESYVHLGWVSVNNRIYKISNFSSSPAKEVFMDVITSLGDLTSEEKLSIQTQKIAIVKAKKGETLEQLCQRTNNSFQLLLIGFLNDKKREQTLVEGENIKVIQKYPYTTETSIDYTVRIAE</sequence>
<organism evidence="8 9">
    <name type="scientific">Flammeovirga agarivorans</name>
    <dbReference type="NCBI Taxonomy" id="2726742"/>
    <lineage>
        <taxon>Bacteria</taxon>
        <taxon>Pseudomonadati</taxon>
        <taxon>Bacteroidota</taxon>
        <taxon>Cytophagia</taxon>
        <taxon>Cytophagales</taxon>
        <taxon>Flammeovirgaceae</taxon>
        <taxon>Flammeovirga</taxon>
    </lineage>
</organism>
<comment type="cofactor">
    <cofactor evidence="1">
        <name>Zn(2+)</name>
        <dbReference type="ChEBI" id="CHEBI:29105"/>
    </cofactor>
</comment>
<protein>
    <submittedName>
        <fullName evidence="8">M48 family metalloprotease</fullName>
    </submittedName>
</protein>
<dbReference type="PANTHER" id="PTHR22726:SF1">
    <property type="entry name" value="METALLOENDOPEPTIDASE OMA1, MITOCHONDRIAL"/>
    <property type="match status" value="1"/>
</dbReference>
<reference evidence="8 9" key="1">
    <citation type="submission" date="2020-04" db="EMBL/GenBank/DDBJ databases">
        <title>Flammeovirga sp. SR4, a novel species isolated from seawater.</title>
        <authorList>
            <person name="Wang X."/>
        </authorList>
    </citation>
    <scope>NUCLEOTIDE SEQUENCE [LARGE SCALE GENOMIC DNA]</scope>
    <source>
        <strain evidence="8 9">SR4</strain>
    </source>
</reference>
<gene>
    <name evidence="8" type="ORF">HGP29_17600</name>
</gene>
<evidence type="ECO:0000256" key="6">
    <source>
        <dbReference type="ARBA" id="ARBA00023049"/>
    </source>
</evidence>
<dbReference type="GO" id="GO:0004222">
    <property type="term" value="F:metalloendopeptidase activity"/>
    <property type="evidence" value="ECO:0007669"/>
    <property type="project" value="InterPro"/>
</dbReference>
<evidence type="ECO:0000256" key="4">
    <source>
        <dbReference type="ARBA" id="ARBA00022801"/>
    </source>
</evidence>
<accession>A0A7X8XX92</accession>
<keyword evidence="2 8" id="KW-0645">Protease</keyword>
<evidence type="ECO:0000256" key="2">
    <source>
        <dbReference type="ARBA" id="ARBA00022670"/>
    </source>
</evidence>
<evidence type="ECO:0000256" key="5">
    <source>
        <dbReference type="ARBA" id="ARBA00022833"/>
    </source>
</evidence>
<dbReference type="GO" id="GO:0051603">
    <property type="term" value="P:proteolysis involved in protein catabolic process"/>
    <property type="evidence" value="ECO:0007669"/>
    <property type="project" value="TreeGrafter"/>
</dbReference>
<name>A0A7X8XX92_9BACT</name>